<name>A0A1S7RTC8_9HYPH</name>
<dbReference type="Pfam" id="PF05990">
    <property type="entry name" value="DUF900"/>
    <property type="match status" value="1"/>
</dbReference>
<dbReference type="Proteomes" id="UP000191987">
    <property type="component" value="Unassembled WGS sequence"/>
</dbReference>
<dbReference type="Pfam" id="PF00805">
    <property type="entry name" value="Pentapeptide"/>
    <property type="match status" value="1"/>
</dbReference>
<proteinExistence type="predicted"/>
<gene>
    <name evidence="1" type="ORF">AGR7C_Lc220132</name>
</gene>
<dbReference type="AlphaFoldDB" id="A0A1S7RTC8"/>
<evidence type="ECO:0008006" key="3">
    <source>
        <dbReference type="Google" id="ProtNLM"/>
    </source>
</evidence>
<reference evidence="1 2" key="1">
    <citation type="submission" date="2016-01" db="EMBL/GenBank/DDBJ databases">
        <authorList>
            <person name="Oliw E.H."/>
        </authorList>
    </citation>
    <scope>NUCLEOTIDE SEQUENCE [LARGE SCALE GENOMIC DNA]</scope>
    <source>
        <strain evidence="1 2">Zutra 3-1</strain>
    </source>
</reference>
<dbReference type="Gene3D" id="3.40.50.1820">
    <property type="entry name" value="alpha/beta hydrolase"/>
    <property type="match status" value="1"/>
</dbReference>
<dbReference type="InterPro" id="IPR029058">
    <property type="entry name" value="AB_hydrolase_fold"/>
</dbReference>
<dbReference type="EMBL" id="FBWG01000041">
    <property type="protein sequence ID" value="CUX57178.1"/>
    <property type="molecule type" value="Genomic_DNA"/>
</dbReference>
<dbReference type="InterPro" id="IPR010297">
    <property type="entry name" value="DUF900_hydrolase"/>
</dbReference>
<organism evidence="1 2">
    <name type="scientific">Agrobacterium deltaense Zutra 3/1</name>
    <dbReference type="NCBI Taxonomy" id="1183427"/>
    <lineage>
        <taxon>Bacteria</taxon>
        <taxon>Pseudomonadati</taxon>
        <taxon>Pseudomonadota</taxon>
        <taxon>Alphaproteobacteria</taxon>
        <taxon>Hyphomicrobiales</taxon>
        <taxon>Rhizobiaceae</taxon>
        <taxon>Rhizobium/Agrobacterium group</taxon>
        <taxon>Agrobacterium</taxon>
    </lineage>
</organism>
<sequence length="503" mass="56473">MANTDHVEWLREGRDAWNGRRKLVKFKPDLAGTDFREVLDQAFLSAPHSNFFSRYDFSEANLRNAKLIDLDFSKANFKSADLSHADLTLSSFDGAAFDNANLNGVVAAESSFQDARFPNVEWTNAILRDAYFAPDFSEADSLSPSQRAEISKEPRITLDFGLQASFKEFFGTHKANIPTVAPKKEPTYLVTFATNRNLIREREWITFGEQRDSRLHYGACQVLVPSSHKVGSLGSPLWKRLLKGDDRLQIRRTYHLTSDLYWQFVHKNFSELFNSTPPTVVIHGYNVGFEHAVLWAAQIGYDLGLMRGINLFSWPSRDQVHAYQADEAAVEASKYHLASYLLDFIENAGGRRINVLAHSMGCRCLAGALEIIGSSNPEKLKRFNHLIFAAADVDQDTMRNVGAHVIGNSGRTTSYVCSRDKAVQLSAILHQFARVGFLPPVFLMDSVDTVEVEKGGLLELGHSYVSEAREILMDMHQILKSSTPPEERFAIKPGVAGHWVLKN</sequence>
<evidence type="ECO:0000313" key="1">
    <source>
        <dbReference type="EMBL" id="CUX57178.1"/>
    </source>
</evidence>
<evidence type="ECO:0000313" key="2">
    <source>
        <dbReference type="Proteomes" id="UP000191987"/>
    </source>
</evidence>
<dbReference type="PANTHER" id="PTHR36513">
    <property type="entry name" value="ABC TRANSMEMBRANE TYPE-1 DOMAIN-CONTAINING PROTEIN"/>
    <property type="match status" value="1"/>
</dbReference>
<dbReference type="SUPFAM" id="SSF141571">
    <property type="entry name" value="Pentapeptide repeat-like"/>
    <property type="match status" value="1"/>
</dbReference>
<dbReference type="SUPFAM" id="SSF53474">
    <property type="entry name" value="alpha/beta-Hydrolases"/>
    <property type="match status" value="1"/>
</dbReference>
<dbReference type="InterPro" id="IPR001646">
    <property type="entry name" value="5peptide_repeat"/>
</dbReference>
<protein>
    <recommendedName>
        <fullName evidence="3">Alpha/beta hydrolase</fullName>
    </recommendedName>
</protein>
<accession>A0A1S7RTC8</accession>
<dbReference type="PANTHER" id="PTHR36513:SF1">
    <property type="entry name" value="TRANSMEMBRANE PROTEIN"/>
    <property type="match status" value="1"/>
</dbReference>
<dbReference type="RefSeq" id="WP_080820898.1">
    <property type="nucleotide sequence ID" value="NZ_LT009749.1"/>
</dbReference>
<dbReference type="Gene3D" id="2.160.20.80">
    <property type="entry name" value="E3 ubiquitin-protein ligase SopA"/>
    <property type="match status" value="1"/>
</dbReference>